<name>A0ABR7PG08_9BURK</name>
<accession>A0ABR7PG08</accession>
<protein>
    <submittedName>
        <fullName evidence="1">Uncharacterized protein</fullName>
    </submittedName>
</protein>
<gene>
    <name evidence="1" type="ORF">F6X42_00775</name>
</gene>
<comment type="caution">
    <text evidence="1">The sequence shown here is derived from an EMBL/GenBank/DDBJ whole genome shotgun (WGS) entry which is preliminary data.</text>
</comment>
<keyword evidence="2" id="KW-1185">Reference proteome</keyword>
<dbReference type="EMBL" id="VZQQ01000001">
    <property type="protein sequence ID" value="MBC8745210.1"/>
    <property type="molecule type" value="Genomic_DNA"/>
</dbReference>
<dbReference type="Proteomes" id="UP000736373">
    <property type="component" value="Unassembled WGS sequence"/>
</dbReference>
<organism evidence="1 2">
    <name type="scientific">Paraburkholderia podalyriae</name>
    <dbReference type="NCBI Taxonomy" id="1938811"/>
    <lineage>
        <taxon>Bacteria</taxon>
        <taxon>Pseudomonadati</taxon>
        <taxon>Pseudomonadota</taxon>
        <taxon>Betaproteobacteria</taxon>
        <taxon>Burkholderiales</taxon>
        <taxon>Burkholderiaceae</taxon>
        <taxon>Paraburkholderia</taxon>
    </lineage>
</organism>
<dbReference type="RefSeq" id="WP_187632374.1">
    <property type="nucleotide sequence ID" value="NZ_VZQQ01000001.1"/>
</dbReference>
<sequence>MSAAERTADMEHASRVRDRLQYATSEELARFTDEEIGIVIAHVEAEYPQLTHAGWIESGLPRPASAASHPAYQKYVRTALLFVRAHAMPQEAVNSAANSVQLARIASSWGARNVGKGRVPNGAFIVAAIIAGYTPVRYPGSGPSCSFNMRFDVGAWLYDMAVRELVAELAEAFALSR</sequence>
<reference evidence="1 2" key="1">
    <citation type="submission" date="2019-09" db="EMBL/GenBank/DDBJ databases">
        <title>Paraburkholderia podalyriae sp. nov., A South African Podalyria-associated rhizobium.</title>
        <authorList>
            <person name="Mavima L."/>
            <person name="Beukes C.W."/>
            <person name="Palmer M."/>
            <person name="De Meyer S.E."/>
            <person name="James E.K."/>
            <person name="Maluk M."/>
            <person name="Avontuur J.R."/>
            <person name="Chan W.Y."/>
            <person name="Venter S.N."/>
            <person name="Steenkamp E.T."/>
        </authorList>
    </citation>
    <scope>NUCLEOTIDE SEQUENCE [LARGE SCALE GENOMIC DNA]</scope>
    <source>
        <strain evidence="1 2">WC7.3b</strain>
    </source>
</reference>
<evidence type="ECO:0000313" key="2">
    <source>
        <dbReference type="Proteomes" id="UP000736373"/>
    </source>
</evidence>
<proteinExistence type="predicted"/>
<evidence type="ECO:0000313" key="1">
    <source>
        <dbReference type="EMBL" id="MBC8745210.1"/>
    </source>
</evidence>